<accession>A0A6L2ZP90</accession>
<name>A0A6L2ZP90_9ENTR</name>
<sequence>MAGAASFFLRFLLIVTAEPNRSSAVKPSFSISCKSFWRFSSHAARSAASFSASARLSSITAPSFSSTIEPPTQRDQHLEMIQNKGRLAWQTALNYGQRVLVETMMGCYKTLIEPRLRARGLAAQKTEASIGVAVLKSAFGRSKHSFRL</sequence>
<dbReference type="EMBL" id="BLXO01000003">
    <property type="protein sequence ID" value="GFN46392.1"/>
    <property type="molecule type" value="Genomic_DNA"/>
</dbReference>
<organism evidence="1 2">
    <name type="scientific">Candidatus Regiella insecticola</name>
    <dbReference type="NCBI Taxonomy" id="138073"/>
    <lineage>
        <taxon>Bacteria</taxon>
        <taxon>Pseudomonadati</taxon>
        <taxon>Pseudomonadota</taxon>
        <taxon>Gammaproteobacteria</taxon>
        <taxon>Enterobacterales</taxon>
        <taxon>Enterobacteriaceae</taxon>
        <taxon>aphid secondary symbionts</taxon>
        <taxon>Candidatus Regiella</taxon>
    </lineage>
</organism>
<dbReference type="AlphaFoldDB" id="A0A6L2ZP90"/>
<gene>
    <name evidence="1" type="ORF">RINTU1_19650</name>
</gene>
<protein>
    <submittedName>
        <fullName evidence="1">Uncharacterized protein</fullName>
    </submittedName>
</protein>
<dbReference type="Proteomes" id="UP000504714">
    <property type="component" value="Unassembled WGS sequence"/>
</dbReference>
<evidence type="ECO:0000313" key="1">
    <source>
        <dbReference type="EMBL" id="GFN46392.1"/>
    </source>
</evidence>
<reference evidence="1 2" key="1">
    <citation type="submission" date="2020-06" db="EMBL/GenBank/DDBJ databases">
        <title>The genome sequence of Candidatus Regiella insecticola strain Tut.</title>
        <authorList>
            <person name="Nikoh N."/>
            <person name="Tsuchida T."/>
            <person name="Koga R."/>
            <person name="Oshima K."/>
            <person name="Hattori M."/>
            <person name="Fukatsu T."/>
        </authorList>
    </citation>
    <scope>NUCLEOTIDE SEQUENCE [LARGE SCALE GENOMIC DNA]</scope>
    <source>
        <strain evidence="1 2">Tut</strain>
    </source>
</reference>
<comment type="caution">
    <text evidence="1">The sequence shown here is derived from an EMBL/GenBank/DDBJ whole genome shotgun (WGS) entry which is preliminary data.</text>
</comment>
<proteinExistence type="predicted"/>
<evidence type="ECO:0000313" key="2">
    <source>
        <dbReference type="Proteomes" id="UP000504714"/>
    </source>
</evidence>